<comment type="caution">
    <text evidence="2">The sequence shown here is derived from an EMBL/GenBank/DDBJ whole genome shotgun (WGS) entry which is preliminary data.</text>
</comment>
<name>A0A328U878_9FIRM</name>
<dbReference type="AlphaFoldDB" id="A0A328U878"/>
<protein>
    <recommendedName>
        <fullName evidence="4">ABC-2 transporter permease</fullName>
    </recommendedName>
</protein>
<evidence type="ECO:0008006" key="4">
    <source>
        <dbReference type="Google" id="ProtNLM"/>
    </source>
</evidence>
<organism evidence="2 3">
    <name type="scientific">Hydrogeniiclostridium mannosilyticum</name>
    <dbReference type="NCBI Taxonomy" id="2764322"/>
    <lineage>
        <taxon>Bacteria</taxon>
        <taxon>Bacillati</taxon>
        <taxon>Bacillota</taxon>
        <taxon>Clostridia</taxon>
        <taxon>Eubacteriales</taxon>
        <taxon>Acutalibacteraceae</taxon>
        <taxon>Hydrogeniiclostridium</taxon>
    </lineage>
</organism>
<feature type="transmembrane region" description="Helical" evidence="1">
    <location>
        <begin position="12"/>
        <end position="32"/>
    </location>
</feature>
<keyword evidence="3" id="KW-1185">Reference proteome</keyword>
<keyword evidence="1" id="KW-0812">Transmembrane</keyword>
<sequence>MKGLLLKDWFILWNQCKYMLFIPVVFITVSVLNPGNEGLIFFLMSGVILAMFPLTIMGFDERSKWDNYAMTMPYSRTQLVLSKYCLTLFGMAVGCALYFIISLVVGFMGWGHVFSWEQTIFLLGILVFGILFYSGLTYPLIFKFGVEKGRIWFFATTILVSAGAGFLYSFSRKWGLQLDFSPVWFLVLAVILFIASAFLSVHFYKRREF</sequence>
<dbReference type="InterPro" id="IPR025699">
    <property type="entry name" value="ABC2_memb-like"/>
</dbReference>
<feature type="transmembrane region" description="Helical" evidence="1">
    <location>
        <begin position="120"/>
        <end position="142"/>
    </location>
</feature>
<dbReference type="Proteomes" id="UP000249377">
    <property type="component" value="Unassembled WGS sequence"/>
</dbReference>
<reference evidence="2 3" key="1">
    <citation type="submission" date="2018-06" db="EMBL/GenBank/DDBJ databases">
        <title>Noncontiguous genome sequence of Ruminococcaceae bacterium ASD2818.</title>
        <authorList>
            <person name="Chaplin A.V."/>
            <person name="Sokolova S.R."/>
            <person name="Kochetkova T.O."/>
            <person name="Goltsov A.Y."/>
            <person name="Trofimov D.Y."/>
            <person name="Efimov B.A."/>
        </authorList>
    </citation>
    <scope>NUCLEOTIDE SEQUENCE [LARGE SCALE GENOMIC DNA]</scope>
    <source>
        <strain evidence="2 3">ASD2818</strain>
    </source>
</reference>
<keyword evidence="1" id="KW-0472">Membrane</keyword>
<keyword evidence="1" id="KW-1133">Transmembrane helix</keyword>
<dbReference type="EMBL" id="QLYR01000013">
    <property type="protein sequence ID" value="RAQ22476.1"/>
    <property type="molecule type" value="Genomic_DNA"/>
</dbReference>
<dbReference type="RefSeq" id="WP_112333651.1">
    <property type="nucleotide sequence ID" value="NZ_JADPHD010000002.1"/>
</dbReference>
<dbReference type="PANTHER" id="PTHR41309:SF2">
    <property type="entry name" value="MEMBRANE PROTEIN"/>
    <property type="match status" value="1"/>
</dbReference>
<evidence type="ECO:0000313" key="2">
    <source>
        <dbReference type="EMBL" id="RAQ22476.1"/>
    </source>
</evidence>
<dbReference type="Pfam" id="PF13346">
    <property type="entry name" value="ABC2_membrane_5"/>
    <property type="match status" value="1"/>
</dbReference>
<accession>A0A328U878</accession>
<feature type="transmembrane region" description="Helical" evidence="1">
    <location>
        <begin position="183"/>
        <end position="204"/>
    </location>
</feature>
<dbReference type="PANTHER" id="PTHR41309">
    <property type="entry name" value="MEMBRANE PROTEIN-RELATED"/>
    <property type="match status" value="1"/>
</dbReference>
<feature type="transmembrane region" description="Helical" evidence="1">
    <location>
        <begin position="38"/>
        <end position="59"/>
    </location>
</feature>
<feature type="transmembrane region" description="Helical" evidence="1">
    <location>
        <begin position="80"/>
        <end position="108"/>
    </location>
</feature>
<feature type="transmembrane region" description="Helical" evidence="1">
    <location>
        <begin position="151"/>
        <end position="171"/>
    </location>
</feature>
<proteinExistence type="predicted"/>
<evidence type="ECO:0000313" key="3">
    <source>
        <dbReference type="Proteomes" id="UP000249377"/>
    </source>
</evidence>
<gene>
    <name evidence="2" type="ORF">DPQ25_13235</name>
</gene>
<evidence type="ECO:0000256" key="1">
    <source>
        <dbReference type="SAM" id="Phobius"/>
    </source>
</evidence>